<accession>A0A3M7QK97</accession>
<dbReference type="EMBL" id="REGN01005830">
    <property type="protein sequence ID" value="RNA11877.1"/>
    <property type="molecule type" value="Genomic_DNA"/>
</dbReference>
<gene>
    <name evidence="1" type="ORF">BpHYR1_036683</name>
</gene>
<name>A0A3M7QK97_BRAPC</name>
<evidence type="ECO:0000313" key="1">
    <source>
        <dbReference type="EMBL" id="RNA11877.1"/>
    </source>
</evidence>
<dbReference type="AlphaFoldDB" id="A0A3M7QK97"/>
<protein>
    <submittedName>
        <fullName evidence="1">Uncharacterized protein</fullName>
    </submittedName>
</protein>
<evidence type="ECO:0000313" key="2">
    <source>
        <dbReference type="Proteomes" id="UP000276133"/>
    </source>
</evidence>
<organism evidence="1 2">
    <name type="scientific">Brachionus plicatilis</name>
    <name type="common">Marine rotifer</name>
    <name type="synonym">Brachionus muelleri</name>
    <dbReference type="NCBI Taxonomy" id="10195"/>
    <lineage>
        <taxon>Eukaryota</taxon>
        <taxon>Metazoa</taxon>
        <taxon>Spiralia</taxon>
        <taxon>Gnathifera</taxon>
        <taxon>Rotifera</taxon>
        <taxon>Eurotatoria</taxon>
        <taxon>Monogononta</taxon>
        <taxon>Pseudotrocha</taxon>
        <taxon>Ploima</taxon>
        <taxon>Brachionidae</taxon>
        <taxon>Brachionus</taxon>
    </lineage>
</organism>
<sequence>MKWAKFLNIREFEELNALMCQLRLIDNVLLLFLFAVNETCESSTFHKIFKKAYLHSFYRLSQYKKFLQTQNRNYDNEHTGTNVKK</sequence>
<reference evidence="1 2" key="1">
    <citation type="journal article" date="2018" name="Sci. Rep.">
        <title>Genomic signatures of local adaptation to the degree of environmental predictability in rotifers.</title>
        <authorList>
            <person name="Franch-Gras L."/>
            <person name="Hahn C."/>
            <person name="Garcia-Roger E.M."/>
            <person name="Carmona M.J."/>
            <person name="Serra M."/>
            <person name="Gomez A."/>
        </authorList>
    </citation>
    <scope>NUCLEOTIDE SEQUENCE [LARGE SCALE GENOMIC DNA]</scope>
    <source>
        <strain evidence="1">HYR1</strain>
    </source>
</reference>
<proteinExistence type="predicted"/>
<dbReference type="Proteomes" id="UP000276133">
    <property type="component" value="Unassembled WGS sequence"/>
</dbReference>
<keyword evidence="2" id="KW-1185">Reference proteome</keyword>
<comment type="caution">
    <text evidence="1">The sequence shown here is derived from an EMBL/GenBank/DDBJ whole genome shotgun (WGS) entry which is preliminary data.</text>
</comment>